<dbReference type="Gene3D" id="3.10.450.50">
    <property type="match status" value="1"/>
</dbReference>
<protein>
    <submittedName>
        <fullName evidence="2">Nuclear transport factor 2 family protein</fullName>
    </submittedName>
</protein>
<organism evidence="2">
    <name type="scientific">Thermorudis peleae</name>
    <dbReference type="NCBI Taxonomy" id="1382356"/>
    <lineage>
        <taxon>Bacteria</taxon>
        <taxon>Pseudomonadati</taxon>
        <taxon>Thermomicrobiota</taxon>
        <taxon>Thermomicrobia</taxon>
        <taxon>Thermomicrobia incertae sedis</taxon>
        <taxon>Thermorudis</taxon>
    </lineage>
</organism>
<dbReference type="InterPro" id="IPR037401">
    <property type="entry name" value="SnoaL-like"/>
</dbReference>
<dbReference type="PANTHER" id="PTHR41252:SF1">
    <property type="entry name" value="BLR2505 PROTEIN"/>
    <property type="match status" value="1"/>
</dbReference>
<dbReference type="Pfam" id="PF12680">
    <property type="entry name" value="SnoaL_2"/>
    <property type="match status" value="1"/>
</dbReference>
<evidence type="ECO:0000313" key="2">
    <source>
        <dbReference type="EMBL" id="HEG92762.1"/>
    </source>
</evidence>
<dbReference type="AlphaFoldDB" id="A0A831TFC6"/>
<gene>
    <name evidence="2" type="ORF">ENP34_15200</name>
</gene>
<accession>A0A831TFC6</accession>
<reference evidence="2" key="1">
    <citation type="journal article" date="2020" name="mSystems">
        <title>Genome- and Community-Level Interaction Insights into Carbon Utilization and Element Cycling Functions of Hydrothermarchaeota in Hydrothermal Sediment.</title>
        <authorList>
            <person name="Zhou Z."/>
            <person name="Liu Y."/>
            <person name="Xu W."/>
            <person name="Pan J."/>
            <person name="Luo Z.H."/>
            <person name="Li M."/>
        </authorList>
    </citation>
    <scope>NUCLEOTIDE SEQUENCE [LARGE SCALE GENOMIC DNA]</scope>
    <source>
        <strain evidence="2">SpSt-210</strain>
    </source>
</reference>
<sequence>MAVQGNVKTVQDLYAAFGRGDIPFISSALAEDVEWYEPPGGEPPFKGTYRGREGVGQFFTWLAEAVEVESFEPREFYAQGNTVVALGRYRFRARKTGKAYETDWTMVWRFRDGEVARFEVHKDSAAEAAALRNG</sequence>
<comment type="caution">
    <text evidence="2">The sequence shown here is derived from an EMBL/GenBank/DDBJ whole genome shotgun (WGS) entry which is preliminary data.</text>
</comment>
<evidence type="ECO:0000259" key="1">
    <source>
        <dbReference type="Pfam" id="PF12680"/>
    </source>
</evidence>
<dbReference type="PANTHER" id="PTHR41252">
    <property type="entry name" value="BLR2505 PROTEIN"/>
    <property type="match status" value="1"/>
</dbReference>
<dbReference type="InterPro" id="IPR032710">
    <property type="entry name" value="NTF2-like_dom_sf"/>
</dbReference>
<feature type="domain" description="SnoaL-like" evidence="1">
    <location>
        <begin position="10"/>
        <end position="117"/>
    </location>
</feature>
<name>A0A831TFC6_9BACT</name>
<dbReference type="EMBL" id="DSIY01000355">
    <property type="protein sequence ID" value="HEG92762.1"/>
    <property type="molecule type" value="Genomic_DNA"/>
</dbReference>
<proteinExistence type="predicted"/>
<dbReference type="SUPFAM" id="SSF54427">
    <property type="entry name" value="NTF2-like"/>
    <property type="match status" value="1"/>
</dbReference>